<dbReference type="PIRSF" id="PIRSF018774">
    <property type="entry name" value="GOGAT_lg_dom1"/>
    <property type="match status" value="1"/>
</dbReference>
<dbReference type="InterPro" id="IPR029055">
    <property type="entry name" value="Ntn_hydrolases_N"/>
</dbReference>
<evidence type="ECO:0000313" key="3">
    <source>
        <dbReference type="EMBL" id="GAV26491.1"/>
    </source>
</evidence>
<evidence type="ECO:0000313" key="4">
    <source>
        <dbReference type="Proteomes" id="UP000187338"/>
    </source>
</evidence>
<dbReference type="Gene3D" id="3.60.20.10">
    <property type="entry name" value="Glutamine Phosphoribosylpyrophosphate, subunit 1, domain 1"/>
    <property type="match status" value="1"/>
</dbReference>
<keyword evidence="4" id="KW-1185">Reference proteome</keyword>
<dbReference type="EMBL" id="BDJL01000142">
    <property type="protein sequence ID" value="GAV26491.1"/>
    <property type="molecule type" value="Genomic_DNA"/>
</dbReference>
<accession>A0A1L8D5W9</accession>
<dbReference type="InterPro" id="IPR012375">
    <property type="entry name" value="Glu_synth_lsu_1"/>
</dbReference>
<dbReference type="AlphaFoldDB" id="A0A1L8D5W9"/>
<sequence length="363" mass="41462">MDRTFERIPSGCAISGIMNVAGQRISGEKIIASISLMHDRSNGLGGGFAAYGIYPEFADHYAFHLMYQSERGRTLTEEFLNKHFIIERGEPIPTRPVATITDPPLLWRYFLKVPEERLYKNPEPVDERDYVVEKVMYINDNIPDSYVASSGKNMGAFKGVGYPEDIGRFFRLEEYEGYLWTAHGRFPTNTPGWWGGAHPFTLLDWSVVHNGEISSYGINKRYLEMFGYKCTLMTDTEVVAYAVDLLHRRHDLPLEIVAKVLAAPFWKDIEKMDEEDRKLYTALRQVYGSSLLNGPFSIIVANSKVMMGLNDRIKLRPMVWGRRGDFYYMASEESAIYEIEPALDEVHVSKGGEPVIVRLKEGE</sequence>
<dbReference type="SUPFAM" id="SSF56235">
    <property type="entry name" value="N-terminal nucleophile aminohydrolases (Ntn hydrolases)"/>
    <property type="match status" value="1"/>
</dbReference>
<evidence type="ECO:0000259" key="2">
    <source>
        <dbReference type="PROSITE" id="PS51278"/>
    </source>
</evidence>
<name>A0A1L8D5W9_9THEO</name>
<comment type="caution">
    <text evidence="3">The sequence shown here is derived from an EMBL/GenBank/DDBJ whole genome shotgun (WGS) entry which is preliminary data.</text>
</comment>
<proteinExistence type="predicted"/>
<dbReference type="InterPro" id="IPR017932">
    <property type="entry name" value="GATase_2_dom"/>
</dbReference>
<evidence type="ECO:0000256" key="1">
    <source>
        <dbReference type="PIRSR" id="PIRSR018774-1"/>
    </source>
</evidence>
<organism evidence="3 4">
    <name type="scientific">Carboxydothermus islandicus</name>
    <dbReference type="NCBI Taxonomy" id="661089"/>
    <lineage>
        <taxon>Bacteria</taxon>
        <taxon>Bacillati</taxon>
        <taxon>Bacillota</taxon>
        <taxon>Clostridia</taxon>
        <taxon>Thermoanaerobacterales</taxon>
        <taxon>Thermoanaerobacteraceae</taxon>
        <taxon>Carboxydothermus</taxon>
    </lineage>
</organism>
<dbReference type="Pfam" id="PF00310">
    <property type="entry name" value="GATase_2"/>
    <property type="match status" value="1"/>
</dbReference>
<dbReference type="PROSITE" id="PS51278">
    <property type="entry name" value="GATASE_TYPE_2"/>
    <property type="match status" value="1"/>
</dbReference>
<dbReference type="CDD" id="cd01907">
    <property type="entry name" value="GlxB"/>
    <property type="match status" value="1"/>
</dbReference>
<dbReference type="RefSeq" id="WP_075866650.1">
    <property type="nucleotide sequence ID" value="NZ_BDJL01000142.1"/>
</dbReference>
<feature type="domain" description="Glutamine amidotransferase type-2" evidence="2">
    <location>
        <begin position="12"/>
        <end position="363"/>
    </location>
</feature>
<feature type="active site" description="For GATase activity" evidence="1">
    <location>
        <position position="12"/>
    </location>
</feature>
<protein>
    <recommendedName>
        <fullName evidence="2">Glutamine amidotransferase type-2 domain-containing protein</fullName>
    </recommendedName>
</protein>
<dbReference type="STRING" id="661089.ciss_24240"/>
<gene>
    <name evidence="3" type="ORF">ciss_24240</name>
</gene>
<dbReference type="OrthoDB" id="9770094at2"/>
<dbReference type="Proteomes" id="UP000187338">
    <property type="component" value="Unassembled WGS sequence"/>
</dbReference>
<reference evidence="4" key="1">
    <citation type="submission" date="2016-12" db="EMBL/GenBank/DDBJ databases">
        <title>Draft Genome Sequences od Carboxydothermus pertinax and islandicus, Hydrogenogenic Carboxydotrophic Bacteria.</title>
        <authorList>
            <person name="Fukuyama Y."/>
            <person name="Ohmae K."/>
            <person name="Yoneda Y."/>
            <person name="Yoshida T."/>
            <person name="Sako Y."/>
        </authorList>
    </citation>
    <scope>NUCLEOTIDE SEQUENCE [LARGE SCALE GENOMIC DNA]</scope>
    <source>
        <strain evidence="4">SET</strain>
    </source>
</reference>